<dbReference type="EMBL" id="CAJPWZ010001022">
    <property type="protein sequence ID" value="CAG2205286.1"/>
    <property type="molecule type" value="Genomic_DNA"/>
</dbReference>
<keyword evidence="1" id="KW-0732">Signal</keyword>
<dbReference type="Proteomes" id="UP000683360">
    <property type="component" value="Unassembled WGS sequence"/>
</dbReference>
<name>A0A8S3RBM2_MYTED</name>
<evidence type="ECO:0000256" key="1">
    <source>
        <dbReference type="SAM" id="SignalP"/>
    </source>
</evidence>
<dbReference type="OrthoDB" id="6125778at2759"/>
<dbReference type="InterPro" id="IPR016187">
    <property type="entry name" value="CTDL_fold"/>
</dbReference>
<proteinExistence type="predicted"/>
<dbReference type="Gene3D" id="3.10.100.10">
    <property type="entry name" value="Mannose-Binding Protein A, subunit A"/>
    <property type="match status" value="1"/>
</dbReference>
<dbReference type="InterPro" id="IPR003609">
    <property type="entry name" value="Pan_app"/>
</dbReference>
<organism evidence="3 4">
    <name type="scientific">Mytilus edulis</name>
    <name type="common">Blue mussel</name>
    <dbReference type="NCBI Taxonomy" id="6550"/>
    <lineage>
        <taxon>Eukaryota</taxon>
        <taxon>Metazoa</taxon>
        <taxon>Spiralia</taxon>
        <taxon>Lophotrochozoa</taxon>
        <taxon>Mollusca</taxon>
        <taxon>Bivalvia</taxon>
        <taxon>Autobranchia</taxon>
        <taxon>Pteriomorphia</taxon>
        <taxon>Mytilida</taxon>
        <taxon>Mytiloidea</taxon>
        <taxon>Mytilidae</taxon>
        <taxon>Mytilinae</taxon>
        <taxon>Mytilus</taxon>
    </lineage>
</organism>
<dbReference type="AlphaFoldDB" id="A0A8S3RBM2"/>
<dbReference type="CDD" id="cd00037">
    <property type="entry name" value="CLECT"/>
    <property type="match status" value="1"/>
</dbReference>
<feature type="signal peptide" evidence="1">
    <location>
        <begin position="1"/>
        <end position="19"/>
    </location>
</feature>
<dbReference type="InterPro" id="IPR016186">
    <property type="entry name" value="C-type_lectin-like/link_sf"/>
</dbReference>
<comment type="caution">
    <text evidence="3">The sequence shown here is derived from an EMBL/GenBank/DDBJ whole genome shotgun (WGS) entry which is preliminary data.</text>
</comment>
<dbReference type="PROSITE" id="PS50948">
    <property type="entry name" value="PAN"/>
    <property type="match status" value="1"/>
</dbReference>
<dbReference type="SUPFAM" id="SSF57414">
    <property type="entry name" value="Hairpin loop containing domain-like"/>
    <property type="match status" value="1"/>
</dbReference>
<dbReference type="SUPFAM" id="SSF56436">
    <property type="entry name" value="C-type lectin-like"/>
    <property type="match status" value="1"/>
</dbReference>
<evidence type="ECO:0000259" key="2">
    <source>
        <dbReference type="PROSITE" id="PS50948"/>
    </source>
</evidence>
<evidence type="ECO:0000313" key="3">
    <source>
        <dbReference type="EMBL" id="CAG2205286.1"/>
    </source>
</evidence>
<evidence type="ECO:0000313" key="4">
    <source>
        <dbReference type="Proteomes" id="UP000683360"/>
    </source>
</evidence>
<feature type="chain" id="PRO_5035842490" description="Apple domain-containing protein" evidence="1">
    <location>
        <begin position="20"/>
        <end position="252"/>
    </location>
</feature>
<protein>
    <recommendedName>
        <fullName evidence="2">Apple domain-containing protein</fullName>
    </recommendedName>
</protein>
<keyword evidence="4" id="KW-1185">Reference proteome</keyword>
<sequence length="252" mass="29783">MDVLPNFVLFFLHIQSVVCLLLRTGVGLKNTEFTDFKITEQHLNAVVRPCLLSCSVLCFENTKCLSFSYNKKTQECELWEDDFIDISITRSSPEIGWRYYYIIRAPVINGEVRIQGVLDSGVTTWRYDNNDLITYFNWNKQNGQPSLNANEIYLLIRKSRDYRWHDIYTYEKYGVVSPEINGEVRIQGVLDSGATTWRYDNKDLITYFNWNKQNGQPSLNANEIYLLIRKSRDYRWHHIYTYEKYGVVCQIT</sequence>
<accession>A0A8S3RBM2</accession>
<gene>
    <name evidence="3" type="ORF">MEDL_19767</name>
</gene>
<dbReference type="Pfam" id="PF00024">
    <property type="entry name" value="PAN_1"/>
    <property type="match status" value="1"/>
</dbReference>
<feature type="domain" description="Apple" evidence="2">
    <location>
        <begin position="19"/>
        <end position="104"/>
    </location>
</feature>
<reference evidence="3" key="1">
    <citation type="submission" date="2021-03" db="EMBL/GenBank/DDBJ databases">
        <authorList>
            <person name="Bekaert M."/>
        </authorList>
    </citation>
    <scope>NUCLEOTIDE SEQUENCE</scope>
</reference>